<feature type="region of interest" description="Disordered" evidence="1">
    <location>
        <begin position="540"/>
        <end position="587"/>
    </location>
</feature>
<dbReference type="Proteomes" id="UP000735302">
    <property type="component" value="Unassembled WGS sequence"/>
</dbReference>
<proteinExistence type="predicted"/>
<feature type="region of interest" description="Disordered" evidence="1">
    <location>
        <begin position="1"/>
        <end position="59"/>
    </location>
</feature>
<feature type="compositionally biased region" description="Basic residues" evidence="1">
    <location>
        <begin position="160"/>
        <end position="171"/>
    </location>
</feature>
<feature type="compositionally biased region" description="Basic and acidic residues" evidence="1">
    <location>
        <begin position="548"/>
        <end position="566"/>
    </location>
</feature>
<feature type="compositionally biased region" description="Polar residues" evidence="1">
    <location>
        <begin position="27"/>
        <end position="41"/>
    </location>
</feature>
<comment type="caution">
    <text evidence="2">The sequence shown here is derived from an EMBL/GenBank/DDBJ whole genome shotgun (WGS) entry which is preliminary data.</text>
</comment>
<protein>
    <submittedName>
        <fullName evidence="2">Uncharacterized protein</fullName>
    </submittedName>
</protein>
<feature type="compositionally biased region" description="Polar residues" evidence="1">
    <location>
        <begin position="426"/>
        <end position="448"/>
    </location>
</feature>
<feature type="region of interest" description="Disordered" evidence="1">
    <location>
        <begin position="147"/>
        <end position="181"/>
    </location>
</feature>
<feature type="compositionally biased region" description="Polar residues" evidence="1">
    <location>
        <begin position="352"/>
        <end position="369"/>
    </location>
</feature>
<evidence type="ECO:0000313" key="2">
    <source>
        <dbReference type="EMBL" id="GFO06957.1"/>
    </source>
</evidence>
<sequence>MAFQSPSPSPHHFEERQGVYTPRSTDRSSSGPAPTSINTPLSIPEGYYSHNHRPRPAVQPKPCNNPYCLLRHHLPHPELEKDAQDPKIEVHLVQSPYSSAQQRRQQRLYKNRQHHRDHQAFQQTPNLHAAPPVAQKWRQHRLFQNHQHHRNHQTLQETPKHRRSRSRRFRHHRDEAAVGASSAGLDTLNRSDTMAHLHQPLISEPLRLRSSRNQPHLGDPPVSAVLGTPIGASTPYKAIAQPHPLTLEAQPLRPAFTFSQLQTLWASEPLRTKSDASGYPESKMRTLSQLQKLWEVEARPTPGDASGHLAALKRTGPLKPEQQHLHPAFSRSHTLSPQPPEVLSTFIASSNRPTQSLTSNPACIQSQRGKSQKPEVVLSPEPPEVLSTFIASSNRPTQSLTSNPACIQSQPGKSQKPEAQPAPNDFSGQHEVQPQRPSTHSYLTSLQKASVPPTPPNSPNQTEVIAQLRPMTSEMRHLHHARAKSYPENQRGPAFQPPCINSKLPTAVRFFERLEGALMAHLRNKQGLQMFPELHFGLVDDDSYSDTDSDRQTESDRDTESAKDTESDSDTESETEVAIRSPDSHVRVEDDLGEDEVQNQLPTRQSSHVAGSSVTEQIISHVMCMSELEFEQLVYMLPTLQKFHV</sequence>
<accession>A0AAV4AJ83</accession>
<organism evidence="2 3">
    <name type="scientific">Plakobranchus ocellatus</name>
    <dbReference type="NCBI Taxonomy" id="259542"/>
    <lineage>
        <taxon>Eukaryota</taxon>
        <taxon>Metazoa</taxon>
        <taxon>Spiralia</taxon>
        <taxon>Lophotrochozoa</taxon>
        <taxon>Mollusca</taxon>
        <taxon>Gastropoda</taxon>
        <taxon>Heterobranchia</taxon>
        <taxon>Euthyneura</taxon>
        <taxon>Panpulmonata</taxon>
        <taxon>Sacoglossa</taxon>
        <taxon>Placobranchoidea</taxon>
        <taxon>Plakobranchidae</taxon>
        <taxon>Plakobranchus</taxon>
    </lineage>
</organism>
<feature type="region of interest" description="Disordered" evidence="1">
    <location>
        <begin position="394"/>
        <end position="462"/>
    </location>
</feature>
<dbReference type="EMBL" id="BLXT01003829">
    <property type="protein sequence ID" value="GFO06957.1"/>
    <property type="molecule type" value="Genomic_DNA"/>
</dbReference>
<evidence type="ECO:0000256" key="1">
    <source>
        <dbReference type="SAM" id="MobiDB-lite"/>
    </source>
</evidence>
<dbReference type="AlphaFoldDB" id="A0AAV4AJ83"/>
<feature type="compositionally biased region" description="Polar residues" evidence="1">
    <location>
        <begin position="394"/>
        <end position="413"/>
    </location>
</feature>
<gene>
    <name evidence="2" type="ORF">PoB_003346200</name>
</gene>
<evidence type="ECO:0000313" key="3">
    <source>
        <dbReference type="Proteomes" id="UP000735302"/>
    </source>
</evidence>
<keyword evidence="3" id="KW-1185">Reference proteome</keyword>
<name>A0AAV4AJ83_9GAST</name>
<feature type="region of interest" description="Disordered" evidence="1">
    <location>
        <begin position="352"/>
        <end position="379"/>
    </location>
</feature>
<reference evidence="2 3" key="1">
    <citation type="journal article" date="2021" name="Elife">
        <title>Chloroplast acquisition without the gene transfer in kleptoplastic sea slugs, Plakobranchus ocellatus.</title>
        <authorList>
            <person name="Maeda T."/>
            <person name="Takahashi S."/>
            <person name="Yoshida T."/>
            <person name="Shimamura S."/>
            <person name="Takaki Y."/>
            <person name="Nagai Y."/>
            <person name="Toyoda A."/>
            <person name="Suzuki Y."/>
            <person name="Arimoto A."/>
            <person name="Ishii H."/>
            <person name="Satoh N."/>
            <person name="Nishiyama T."/>
            <person name="Hasebe M."/>
            <person name="Maruyama T."/>
            <person name="Minagawa J."/>
            <person name="Obokata J."/>
            <person name="Shigenobu S."/>
        </authorList>
    </citation>
    <scope>NUCLEOTIDE SEQUENCE [LARGE SCALE GENOMIC DNA]</scope>
</reference>